<organism evidence="4 5">
    <name type="scientific">Niabella digestorum</name>
    <dbReference type="NCBI Taxonomy" id="3117701"/>
    <lineage>
        <taxon>Bacteria</taxon>
        <taxon>Pseudomonadati</taxon>
        <taxon>Bacteroidota</taxon>
        <taxon>Chitinophagia</taxon>
        <taxon>Chitinophagales</taxon>
        <taxon>Chitinophagaceae</taxon>
        <taxon>Niabella</taxon>
    </lineage>
</organism>
<reference evidence="4 5" key="1">
    <citation type="submission" date="2024-01" db="EMBL/GenBank/DDBJ databases">
        <title>Niabella digestum sp. nov., isolated from waste digestion system.</title>
        <authorList>
            <person name="Zhang L."/>
        </authorList>
    </citation>
    <scope>NUCLEOTIDE SEQUENCE [LARGE SCALE GENOMIC DNA]</scope>
    <source>
        <strain evidence="4 5">A18</strain>
    </source>
</reference>
<dbReference type="Pfam" id="PF04336">
    <property type="entry name" value="ACP_PD"/>
    <property type="match status" value="1"/>
</dbReference>
<evidence type="ECO:0000313" key="5">
    <source>
        <dbReference type="Proteomes" id="UP001357452"/>
    </source>
</evidence>
<dbReference type="EMBL" id="JAZGLY010000004">
    <property type="protein sequence ID" value="MEE6187378.1"/>
    <property type="molecule type" value="Genomic_DNA"/>
</dbReference>
<comment type="caution">
    <text evidence="4">The sequence shown here is derived from an EMBL/GenBank/DDBJ whole genome shotgun (WGS) entry which is preliminary data.</text>
</comment>
<accession>A0ABU7RHB1</accession>
<name>A0ABU7RHB1_9BACT</name>
<protein>
    <submittedName>
        <fullName evidence="4">ACP phosphodiesterase</fullName>
    </submittedName>
</protein>
<evidence type="ECO:0000313" key="4">
    <source>
        <dbReference type="EMBL" id="MEE6187378.1"/>
    </source>
</evidence>
<keyword evidence="2" id="KW-0378">Hydrolase</keyword>
<dbReference type="RefSeq" id="WP_330974786.1">
    <property type="nucleotide sequence ID" value="NZ_JAZGLY010000004.1"/>
</dbReference>
<evidence type="ECO:0000256" key="2">
    <source>
        <dbReference type="ARBA" id="ARBA00022801"/>
    </source>
</evidence>
<dbReference type="Proteomes" id="UP001357452">
    <property type="component" value="Unassembled WGS sequence"/>
</dbReference>
<keyword evidence="1" id="KW-0444">Lipid biosynthesis</keyword>
<evidence type="ECO:0000256" key="3">
    <source>
        <dbReference type="ARBA" id="ARBA00023098"/>
    </source>
</evidence>
<evidence type="ECO:0000256" key="1">
    <source>
        <dbReference type="ARBA" id="ARBA00022516"/>
    </source>
</evidence>
<dbReference type="PANTHER" id="PTHR38764:SF1">
    <property type="entry name" value="ACYL CARRIER PROTEIN PHOSPHODIESTERASE"/>
    <property type="match status" value="1"/>
</dbReference>
<dbReference type="InterPro" id="IPR007431">
    <property type="entry name" value="ACP_PD"/>
</dbReference>
<proteinExistence type="predicted"/>
<keyword evidence="3" id="KW-0443">Lipid metabolism</keyword>
<gene>
    <name evidence="4" type="ORF">V2H41_08840</name>
</gene>
<dbReference type="PANTHER" id="PTHR38764">
    <property type="entry name" value="ACYL CARRIER PROTEIN PHOSPHODIESTERASE"/>
    <property type="match status" value="1"/>
</dbReference>
<sequence>MNYLAHAYLSFNHEQILLGNMISDFVKGKQQYNYPQSVHKGIVLHRAIDAFADIHAATKEAKTVFKKAYRLYSGAFIDVVNDHFLALDTATFTKDSLFEFSQTTYHLLEKQEAVMPEAFRRMFFYMRSQNWLYSYRTREGIYQSFGGLVKRAAYLHDSSQAVEIFELHYDFLKECFDALWQDMKPFARYTFETLLQQ</sequence>
<keyword evidence="5" id="KW-1185">Reference proteome</keyword>